<keyword evidence="11" id="KW-1185">Reference proteome</keyword>
<feature type="chain" id="PRO_5022820151" description="alpha-L-fucosidase" evidence="8">
    <location>
        <begin position="20"/>
        <end position="475"/>
    </location>
</feature>
<reference evidence="10 11" key="1">
    <citation type="submission" date="2019-06" db="EMBL/GenBank/DDBJ databases">
        <title>Whole genome shotgun sequence of Flavobacterium flevense NBRC 14960.</title>
        <authorList>
            <person name="Hosoyama A."/>
            <person name="Uohara A."/>
            <person name="Ohji S."/>
            <person name="Ichikawa N."/>
        </authorList>
    </citation>
    <scope>NUCLEOTIDE SEQUENCE [LARGE SCALE GENOMIC DNA]</scope>
    <source>
        <strain evidence="10 11">NBRC 14960</strain>
    </source>
</reference>
<comment type="similarity">
    <text evidence="2">Belongs to the glycosyl hydrolase 29 family.</text>
</comment>
<feature type="domain" description="Glycoside hydrolase family 29 N-terminal" evidence="9">
    <location>
        <begin position="20"/>
        <end position="381"/>
    </location>
</feature>
<feature type="site" description="May be important for catalysis" evidence="7">
    <location>
        <position position="314"/>
    </location>
</feature>
<sequence length="475" mass="55157">MLKKTILFIIVCLPLFVKAQVDVHEASTEYEYPTDPLVREKLDKWQDLKFGVILHWGLYSVKAMNESWPLVNELWKRRDTTMTYEEYKKWYWDQSKTFNPVKFNPEKWAEISKNAGMKYLVFTTKHHEGFSMFDTKENDFKITNGPFASNPKADVTKYIFDAYRKQGMMIGAYFSKPDWHSEYFWWPRFATVNRNVNYNTNEFPKQWQKFKDFTYNQIGEILGNYGKVDILWLDGGWIRNPHPGEMEKAYVQSNKSYYPPYPQDVDMPRIAKMAREKQPGILVVDRTVHGAYENYRTPELRIPKTQLKDPWETCLTLAKGWGHTKKIPVKSGTWIIHTLAEVVAKGGNLLLGWGPTAEGEFPEYVDKPLQEIGAWLKVNGEAIYGTRITENYNDGSTWFTQSKDGKKKYAIFCIQEGTSIPATIKWKENIPAKGKKIKLIATGKNLNWRQEGNAVVLEIPKELVGTQNAALAFSF</sequence>
<evidence type="ECO:0000256" key="8">
    <source>
        <dbReference type="SAM" id="SignalP"/>
    </source>
</evidence>
<dbReference type="SMART" id="SM00812">
    <property type="entry name" value="Alpha_L_fucos"/>
    <property type="match status" value="1"/>
</dbReference>
<dbReference type="SUPFAM" id="SSF51445">
    <property type="entry name" value="(Trans)glycosidases"/>
    <property type="match status" value="1"/>
</dbReference>
<dbReference type="InterPro" id="IPR000933">
    <property type="entry name" value="Glyco_hydro_29"/>
</dbReference>
<dbReference type="Gene3D" id="3.20.20.80">
    <property type="entry name" value="Glycosidases"/>
    <property type="match status" value="1"/>
</dbReference>
<gene>
    <name evidence="10" type="ORF">FFL01_15560</name>
</gene>
<evidence type="ECO:0000256" key="2">
    <source>
        <dbReference type="ARBA" id="ARBA00007951"/>
    </source>
</evidence>
<evidence type="ECO:0000256" key="6">
    <source>
        <dbReference type="ARBA" id="ARBA00023295"/>
    </source>
</evidence>
<feature type="signal peptide" evidence="8">
    <location>
        <begin position="1"/>
        <end position="19"/>
    </location>
</feature>
<dbReference type="GO" id="GO:0016139">
    <property type="term" value="P:glycoside catabolic process"/>
    <property type="evidence" value="ECO:0007669"/>
    <property type="project" value="TreeGrafter"/>
</dbReference>
<evidence type="ECO:0000313" key="10">
    <source>
        <dbReference type="EMBL" id="GEC72017.1"/>
    </source>
</evidence>
<proteinExistence type="inferred from homology"/>
<dbReference type="Pfam" id="PF01120">
    <property type="entry name" value="Alpha_L_fucos"/>
    <property type="match status" value="1"/>
</dbReference>
<dbReference type="PIRSF" id="PIRSF001092">
    <property type="entry name" value="Alpha-L-fucosidase"/>
    <property type="match status" value="1"/>
</dbReference>
<comment type="caution">
    <text evidence="10">The sequence shown here is derived from an EMBL/GenBank/DDBJ whole genome shotgun (WGS) entry which is preliminary data.</text>
</comment>
<dbReference type="EC" id="3.2.1.51" evidence="3"/>
<dbReference type="OrthoDB" id="1095333at2"/>
<evidence type="ECO:0000259" key="9">
    <source>
        <dbReference type="Pfam" id="PF01120"/>
    </source>
</evidence>
<dbReference type="InterPro" id="IPR016286">
    <property type="entry name" value="FUC_metazoa-typ"/>
</dbReference>
<keyword evidence="5" id="KW-0378">Hydrolase</keyword>
<evidence type="ECO:0000256" key="3">
    <source>
        <dbReference type="ARBA" id="ARBA00012662"/>
    </source>
</evidence>
<dbReference type="InterPro" id="IPR057739">
    <property type="entry name" value="Glyco_hydro_29_N"/>
</dbReference>
<dbReference type="STRING" id="983.SAMN05443543_107118"/>
<keyword evidence="6" id="KW-0326">Glycosidase</keyword>
<keyword evidence="4 8" id="KW-0732">Signal</keyword>
<dbReference type="GO" id="GO:0006004">
    <property type="term" value="P:fucose metabolic process"/>
    <property type="evidence" value="ECO:0007669"/>
    <property type="project" value="InterPro"/>
</dbReference>
<dbReference type="AlphaFoldDB" id="A0A4Y4AYQ2"/>
<accession>A0A4Y4AYQ2</accession>
<evidence type="ECO:0000256" key="1">
    <source>
        <dbReference type="ARBA" id="ARBA00004071"/>
    </source>
</evidence>
<dbReference type="Proteomes" id="UP000316775">
    <property type="component" value="Unassembled WGS sequence"/>
</dbReference>
<organism evidence="10 11">
    <name type="scientific">Flavobacterium flevense</name>
    <dbReference type="NCBI Taxonomy" id="983"/>
    <lineage>
        <taxon>Bacteria</taxon>
        <taxon>Pseudomonadati</taxon>
        <taxon>Bacteroidota</taxon>
        <taxon>Flavobacteriia</taxon>
        <taxon>Flavobacteriales</taxon>
        <taxon>Flavobacteriaceae</taxon>
        <taxon>Flavobacterium</taxon>
    </lineage>
</organism>
<dbReference type="GO" id="GO:0004560">
    <property type="term" value="F:alpha-L-fucosidase activity"/>
    <property type="evidence" value="ECO:0007669"/>
    <property type="project" value="InterPro"/>
</dbReference>
<evidence type="ECO:0000256" key="7">
    <source>
        <dbReference type="PIRSR" id="PIRSR001092-1"/>
    </source>
</evidence>
<comment type="function">
    <text evidence="1">Alpha-L-fucosidase is responsible for hydrolyzing the alpha-1,6-linked fucose joined to the reducing-end N-acetylglucosamine of the carbohydrate moieties of glycoproteins.</text>
</comment>
<dbReference type="PANTHER" id="PTHR10030:SF37">
    <property type="entry name" value="ALPHA-L-FUCOSIDASE-RELATED"/>
    <property type="match status" value="1"/>
</dbReference>
<evidence type="ECO:0000256" key="4">
    <source>
        <dbReference type="ARBA" id="ARBA00022729"/>
    </source>
</evidence>
<dbReference type="EMBL" id="BJNP01000014">
    <property type="protein sequence ID" value="GEC72017.1"/>
    <property type="molecule type" value="Genomic_DNA"/>
</dbReference>
<protein>
    <recommendedName>
        <fullName evidence="3">alpha-L-fucosidase</fullName>
        <ecNumber evidence="3">3.2.1.51</ecNumber>
    </recommendedName>
</protein>
<evidence type="ECO:0000313" key="11">
    <source>
        <dbReference type="Proteomes" id="UP000316775"/>
    </source>
</evidence>
<dbReference type="RefSeq" id="WP_073245618.1">
    <property type="nucleotide sequence ID" value="NZ_BJNP01000014.1"/>
</dbReference>
<dbReference type="GO" id="GO:0005764">
    <property type="term" value="C:lysosome"/>
    <property type="evidence" value="ECO:0007669"/>
    <property type="project" value="TreeGrafter"/>
</dbReference>
<evidence type="ECO:0000256" key="5">
    <source>
        <dbReference type="ARBA" id="ARBA00022801"/>
    </source>
</evidence>
<dbReference type="InterPro" id="IPR017853">
    <property type="entry name" value="GH"/>
</dbReference>
<dbReference type="PANTHER" id="PTHR10030">
    <property type="entry name" value="ALPHA-L-FUCOSIDASE"/>
    <property type="match status" value="1"/>
</dbReference>
<name>A0A4Y4AYQ2_9FLAO</name>